<evidence type="ECO:0000256" key="3">
    <source>
        <dbReference type="ARBA" id="ARBA00022884"/>
    </source>
</evidence>
<evidence type="ECO:0000313" key="10">
    <source>
        <dbReference type="Proteomes" id="UP000432715"/>
    </source>
</evidence>
<evidence type="ECO:0000256" key="4">
    <source>
        <dbReference type="ARBA" id="ARBA00023235"/>
    </source>
</evidence>
<comment type="caution">
    <text evidence="9">The sequence shown here is derived from an EMBL/GenBank/DDBJ whole genome shotgun (WGS) entry which is preliminary data.</text>
</comment>
<feature type="active site" evidence="5">
    <location>
        <position position="139"/>
    </location>
</feature>
<dbReference type="PROSITE" id="PS50889">
    <property type="entry name" value="S4"/>
    <property type="match status" value="1"/>
</dbReference>
<dbReference type="PROSITE" id="PS01129">
    <property type="entry name" value="PSI_RLU"/>
    <property type="match status" value="1"/>
</dbReference>
<evidence type="ECO:0000313" key="9">
    <source>
        <dbReference type="EMBL" id="KAB3535267.1"/>
    </source>
</evidence>
<comment type="similarity">
    <text evidence="2 7">Belongs to the pseudouridine synthase RluA family.</text>
</comment>
<dbReference type="Proteomes" id="UP000432715">
    <property type="component" value="Unassembled WGS sequence"/>
</dbReference>
<dbReference type="RefSeq" id="WP_151860984.1">
    <property type="nucleotide sequence ID" value="NZ_WBZC01000023.1"/>
</dbReference>
<dbReference type="Gene3D" id="3.10.290.10">
    <property type="entry name" value="RNA-binding S4 domain"/>
    <property type="match status" value="1"/>
</dbReference>
<accession>A0A6I0F051</accession>
<dbReference type="GO" id="GO:0120159">
    <property type="term" value="F:rRNA pseudouridine synthase activity"/>
    <property type="evidence" value="ECO:0007669"/>
    <property type="project" value="UniProtKB-ARBA"/>
</dbReference>
<evidence type="ECO:0000256" key="6">
    <source>
        <dbReference type="PROSITE-ProRule" id="PRU00182"/>
    </source>
</evidence>
<dbReference type="CDD" id="cd00165">
    <property type="entry name" value="S4"/>
    <property type="match status" value="1"/>
</dbReference>
<evidence type="ECO:0000256" key="7">
    <source>
        <dbReference type="RuleBase" id="RU362028"/>
    </source>
</evidence>
<dbReference type="AlphaFoldDB" id="A0A6I0F051"/>
<keyword evidence="4 7" id="KW-0413">Isomerase</keyword>
<gene>
    <name evidence="9" type="ORF">F8154_07450</name>
</gene>
<dbReference type="GO" id="GO:0003723">
    <property type="term" value="F:RNA binding"/>
    <property type="evidence" value="ECO:0007669"/>
    <property type="project" value="UniProtKB-KW"/>
</dbReference>
<sequence length="302" mass="34170">MDIERISVLEEDEGTRLDILLSDEIPDLSRSYIQRLIKDQMVTVNGSLEKSKYPVKTGDLIELKIPEPKTLSVEPQNIPLEIVFEDEDLLVVNKPQDMVVHPAPGNYQNTLVNALLYHCKGRLSSINGIIRPGIVHRIDKDTSGLLVVAKNDFVHRSLAQQLKEHTITRKYHAITLGNIKENKATIEAPIGRNPNDRLKMAVVNGGKEAITHVKVLERFKDFTYIEAQLQTGRTHQIRVHLSFIKHPLLGDDTYGGKTKKFNLKGQVLHAKVLGFNHPTSGEYMEFQSSLPIYFDKLLTILK</sequence>
<keyword evidence="3 6" id="KW-0694">RNA-binding</keyword>
<dbReference type="FunFam" id="3.30.2350.10:FF:000006">
    <property type="entry name" value="Pseudouridine synthase"/>
    <property type="match status" value="1"/>
</dbReference>
<dbReference type="InterPro" id="IPR006145">
    <property type="entry name" value="PsdUridine_synth_RsuA/RluA"/>
</dbReference>
<feature type="domain" description="RNA-binding S4" evidence="8">
    <location>
        <begin position="15"/>
        <end position="79"/>
    </location>
</feature>
<proteinExistence type="inferred from homology"/>
<protein>
    <recommendedName>
        <fullName evidence="7">Pseudouridine synthase</fullName>
        <ecNumber evidence="7">5.4.99.-</ecNumber>
    </recommendedName>
</protein>
<dbReference type="InterPro" id="IPR002942">
    <property type="entry name" value="S4_RNA-bd"/>
</dbReference>
<dbReference type="PANTHER" id="PTHR21600:SF44">
    <property type="entry name" value="RIBOSOMAL LARGE SUBUNIT PSEUDOURIDINE SYNTHASE D"/>
    <property type="match status" value="1"/>
</dbReference>
<dbReference type="Gene3D" id="3.30.2350.10">
    <property type="entry name" value="Pseudouridine synthase"/>
    <property type="match status" value="1"/>
</dbReference>
<evidence type="ECO:0000259" key="8">
    <source>
        <dbReference type="SMART" id="SM00363"/>
    </source>
</evidence>
<dbReference type="PANTHER" id="PTHR21600">
    <property type="entry name" value="MITOCHONDRIAL RNA PSEUDOURIDINE SYNTHASE"/>
    <property type="match status" value="1"/>
</dbReference>
<dbReference type="CDD" id="cd02869">
    <property type="entry name" value="PseudoU_synth_RluA_like"/>
    <property type="match status" value="1"/>
</dbReference>
<organism evidence="9 10">
    <name type="scientific">Alkaliphilus pronyensis</name>
    <dbReference type="NCBI Taxonomy" id="1482732"/>
    <lineage>
        <taxon>Bacteria</taxon>
        <taxon>Bacillati</taxon>
        <taxon>Bacillota</taxon>
        <taxon>Clostridia</taxon>
        <taxon>Peptostreptococcales</taxon>
        <taxon>Natronincolaceae</taxon>
        <taxon>Alkaliphilus</taxon>
    </lineage>
</organism>
<dbReference type="EC" id="5.4.99.-" evidence="7"/>
<dbReference type="GO" id="GO:0000455">
    <property type="term" value="P:enzyme-directed rRNA pseudouridine synthesis"/>
    <property type="evidence" value="ECO:0007669"/>
    <property type="project" value="TreeGrafter"/>
</dbReference>
<evidence type="ECO:0000256" key="1">
    <source>
        <dbReference type="ARBA" id="ARBA00000073"/>
    </source>
</evidence>
<dbReference type="InterPro" id="IPR036986">
    <property type="entry name" value="S4_RNA-bd_sf"/>
</dbReference>
<evidence type="ECO:0000256" key="2">
    <source>
        <dbReference type="ARBA" id="ARBA00010876"/>
    </source>
</evidence>
<dbReference type="InterPro" id="IPR050188">
    <property type="entry name" value="RluA_PseudoU_synthase"/>
</dbReference>
<reference evidence="9 10" key="1">
    <citation type="submission" date="2019-10" db="EMBL/GenBank/DDBJ databases">
        <title>Alkaliphilus serpentinus sp. nov. and Alkaliphilus pronyensis sp. nov., two novel anaerobic alkaliphilic species isolated from the serpentinized-hosted hydrothermal field of the Prony Bay (New Caledonia).</title>
        <authorList>
            <person name="Postec A."/>
        </authorList>
    </citation>
    <scope>NUCLEOTIDE SEQUENCE [LARGE SCALE GENOMIC DNA]</scope>
    <source>
        <strain evidence="9 10">LacV</strain>
    </source>
</reference>
<dbReference type="NCBIfam" id="TIGR00005">
    <property type="entry name" value="rluA_subfam"/>
    <property type="match status" value="1"/>
</dbReference>
<dbReference type="InterPro" id="IPR006225">
    <property type="entry name" value="PsdUridine_synth_RluC/D"/>
</dbReference>
<comment type="catalytic activity">
    <reaction evidence="1 7">
        <text>a uridine in RNA = a pseudouridine in RNA</text>
        <dbReference type="Rhea" id="RHEA:48348"/>
        <dbReference type="Rhea" id="RHEA-COMP:12068"/>
        <dbReference type="Rhea" id="RHEA-COMP:12069"/>
        <dbReference type="ChEBI" id="CHEBI:65314"/>
        <dbReference type="ChEBI" id="CHEBI:65315"/>
    </reaction>
</comment>
<dbReference type="OrthoDB" id="9807829at2"/>
<comment type="function">
    <text evidence="7">Responsible for synthesis of pseudouridine from uracil.</text>
</comment>
<name>A0A6I0F051_9FIRM</name>
<dbReference type="InterPro" id="IPR020103">
    <property type="entry name" value="PsdUridine_synth_cat_dom_sf"/>
</dbReference>
<dbReference type="SUPFAM" id="SSF55120">
    <property type="entry name" value="Pseudouridine synthase"/>
    <property type="match status" value="1"/>
</dbReference>
<dbReference type="Pfam" id="PF01479">
    <property type="entry name" value="S4"/>
    <property type="match status" value="1"/>
</dbReference>
<dbReference type="InterPro" id="IPR006224">
    <property type="entry name" value="PsdUridine_synth_RluA-like_CS"/>
</dbReference>
<dbReference type="Pfam" id="PF00849">
    <property type="entry name" value="PseudoU_synth_2"/>
    <property type="match status" value="1"/>
</dbReference>
<evidence type="ECO:0000256" key="5">
    <source>
        <dbReference type="PIRSR" id="PIRSR606225-1"/>
    </source>
</evidence>
<dbReference type="SUPFAM" id="SSF55174">
    <property type="entry name" value="Alpha-L RNA-binding motif"/>
    <property type="match status" value="1"/>
</dbReference>
<dbReference type="EMBL" id="WBZC01000023">
    <property type="protein sequence ID" value="KAB3535267.1"/>
    <property type="molecule type" value="Genomic_DNA"/>
</dbReference>
<dbReference type="SMART" id="SM00363">
    <property type="entry name" value="S4"/>
    <property type="match status" value="1"/>
</dbReference>
<keyword evidence="10" id="KW-1185">Reference proteome</keyword>